<organism evidence="1 2">
    <name type="scientific">Nocardioides kribbensis</name>
    <dbReference type="NCBI Taxonomy" id="305517"/>
    <lineage>
        <taxon>Bacteria</taxon>
        <taxon>Bacillati</taxon>
        <taxon>Actinomycetota</taxon>
        <taxon>Actinomycetes</taxon>
        <taxon>Propionibacteriales</taxon>
        <taxon>Nocardioidaceae</taxon>
        <taxon>Nocardioides</taxon>
    </lineage>
</organism>
<evidence type="ECO:0008006" key="3">
    <source>
        <dbReference type="Google" id="ProtNLM"/>
    </source>
</evidence>
<accession>A0ABV1NYM6</accession>
<proteinExistence type="predicted"/>
<dbReference type="RefSeq" id="WP_349804571.1">
    <property type="nucleotide sequence ID" value="NZ_JBEGDP010000009.1"/>
</dbReference>
<dbReference type="InterPro" id="IPR054058">
    <property type="entry name" value="HTH_67"/>
</dbReference>
<comment type="caution">
    <text evidence="1">The sequence shown here is derived from an EMBL/GenBank/DDBJ whole genome shotgun (WGS) entry which is preliminary data.</text>
</comment>
<keyword evidence="2" id="KW-1185">Reference proteome</keyword>
<sequence length="300" mass="32086">MDYAEARAAFFTPREGTTHDVGWSTPARRLRDTIEPLAAVCYWSEPAYDAYAAHGLDFLLGYVWGRSSSLGEPEAMVAVSSFGVFEPGLVSGLYDAGRAALPLAQMRAARAAGSSAALAAVLGEDPDGLDEVLALLERAVAAAPLPGRPMFAGLLGAGWPEDRLARLWHGCNLLREHRGDGHLAALAGAGLDGVEANVLTELWVGWEPLTYTASRGWSPEQMEAATASLTDRGLVADGRLTEAGRALREEIEETTDRGEQRVVEALGDELDGLLERLSGWSQAVVDRGWFPPDPYKRAAG</sequence>
<dbReference type="Pfam" id="PF21863">
    <property type="entry name" value="HTH_67"/>
    <property type="match status" value="1"/>
</dbReference>
<dbReference type="EMBL" id="JBEGDP010000009">
    <property type="protein sequence ID" value="MEQ7847615.1"/>
    <property type="molecule type" value="Genomic_DNA"/>
</dbReference>
<dbReference type="NCBIfam" id="NF047719">
    <property type="entry name" value="SCO6745_fam_HTH"/>
    <property type="match status" value="1"/>
</dbReference>
<evidence type="ECO:0000313" key="1">
    <source>
        <dbReference type="EMBL" id="MEQ7847615.1"/>
    </source>
</evidence>
<dbReference type="Proteomes" id="UP001482520">
    <property type="component" value="Unassembled WGS sequence"/>
</dbReference>
<gene>
    <name evidence="1" type="ORF">V6R90_10020</name>
</gene>
<evidence type="ECO:0000313" key="2">
    <source>
        <dbReference type="Proteomes" id="UP001482520"/>
    </source>
</evidence>
<protein>
    <recommendedName>
        <fullName evidence="3">SalK</fullName>
    </recommendedName>
</protein>
<name>A0ABV1NYM6_9ACTN</name>
<reference evidence="1 2" key="1">
    <citation type="submission" date="2024-02" db="EMBL/GenBank/DDBJ databases">
        <title>Full genome sequence of Nocardioides kribbensis.</title>
        <authorList>
            <person name="Poletto B.L."/>
            <person name="Silva G."/>
            <person name="Galante D."/>
            <person name="Campos K.R."/>
            <person name="Santos M.B.N."/>
            <person name="Sacchi C.T."/>
        </authorList>
    </citation>
    <scope>NUCLEOTIDE SEQUENCE [LARGE SCALE GENOMIC DNA]</scope>
    <source>
        <strain evidence="1 2">O4R</strain>
    </source>
</reference>